<dbReference type="GO" id="GO:0016616">
    <property type="term" value="F:oxidoreductase activity, acting on the CH-OH group of donors, NAD or NADP as acceptor"/>
    <property type="evidence" value="ECO:0007669"/>
    <property type="project" value="UniProtKB-ARBA"/>
</dbReference>
<dbReference type="AlphaFoldDB" id="A0A1W1WHB2"/>
<dbReference type="PANTHER" id="PTHR43333">
    <property type="entry name" value="2-HACID_DH_C DOMAIN-CONTAINING PROTEIN"/>
    <property type="match status" value="1"/>
</dbReference>
<organism evidence="4 5">
    <name type="scientific">Sulfobacillus thermosulfidooxidans (strain DSM 9293 / VKM B-1269 / AT-1)</name>
    <dbReference type="NCBI Taxonomy" id="929705"/>
    <lineage>
        <taxon>Bacteria</taxon>
        <taxon>Bacillati</taxon>
        <taxon>Bacillota</taxon>
        <taxon>Clostridia</taxon>
        <taxon>Eubacteriales</taxon>
        <taxon>Clostridiales Family XVII. Incertae Sedis</taxon>
        <taxon>Sulfobacillus</taxon>
    </lineage>
</organism>
<sequence length="312" mass="35214">MAHPRIIVYRSGHERIGEILKEMNCPGEIITARTSEEFEELVPSAEIVFGWKIPPHLFRHARQLRWIQSMGAGVDDLVSNPDLPPTVMITRIVDQFGSSIAEFVFAELLAHVRRLDRLRQQQRDHRWEPLAVGTLRNQRIGIAGLGSIGQELVRKARAFDMVVYGLSREPKPEMVDKAFSSDQWILFVQSLDYLVITLPVTEKTRGVVGQQVLQAMKPDALIINVGRGEVINQQALVDALTTGQIAGAVLDVFETEPLPSDNILWDLPGVRISPHIAGPSIDEYVAHYFVNNVERYINQEPLNGWVDRQRGY</sequence>
<name>A0A1W1WHB2_SULTA</name>
<dbReference type="PANTHER" id="PTHR43333:SF1">
    <property type="entry name" value="D-ISOMER SPECIFIC 2-HYDROXYACID DEHYDROGENASE NAD-BINDING DOMAIN-CONTAINING PROTEIN"/>
    <property type="match status" value="1"/>
</dbReference>
<keyword evidence="2" id="KW-0520">NAD</keyword>
<protein>
    <submittedName>
        <fullName evidence="4">Glyoxylate/hydroxypyruvate reductase A</fullName>
    </submittedName>
</protein>
<evidence type="ECO:0000313" key="5">
    <source>
        <dbReference type="Proteomes" id="UP000192660"/>
    </source>
</evidence>
<dbReference type="SUPFAM" id="SSF51735">
    <property type="entry name" value="NAD(P)-binding Rossmann-fold domains"/>
    <property type="match status" value="1"/>
</dbReference>
<dbReference type="GO" id="GO:0051287">
    <property type="term" value="F:NAD binding"/>
    <property type="evidence" value="ECO:0007669"/>
    <property type="project" value="InterPro"/>
</dbReference>
<dbReference type="CDD" id="cd05300">
    <property type="entry name" value="2-Hacid_dh_1"/>
    <property type="match status" value="1"/>
</dbReference>
<dbReference type="InterPro" id="IPR006140">
    <property type="entry name" value="D-isomer_DH_NAD-bd"/>
</dbReference>
<keyword evidence="1" id="KW-0560">Oxidoreductase</keyword>
<dbReference type="SUPFAM" id="SSF52283">
    <property type="entry name" value="Formate/glycerate dehydrogenase catalytic domain-like"/>
    <property type="match status" value="1"/>
</dbReference>
<dbReference type="InterPro" id="IPR036291">
    <property type="entry name" value="NAD(P)-bd_dom_sf"/>
</dbReference>
<proteinExistence type="predicted"/>
<evidence type="ECO:0000256" key="2">
    <source>
        <dbReference type="ARBA" id="ARBA00023027"/>
    </source>
</evidence>
<accession>A0A1W1WHB2</accession>
<keyword evidence="4" id="KW-0670">Pyruvate</keyword>
<dbReference type="InterPro" id="IPR029753">
    <property type="entry name" value="D-isomer_DH_CS"/>
</dbReference>
<evidence type="ECO:0000313" key="4">
    <source>
        <dbReference type="EMBL" id="SMC05635.1"/>
    </source>
</evidence>
<feature type="domain" description="D-isomer specific 2-hydroxyacid dehydrogenase NAD-binding" evidence="3">
    <location>
        <begin position="106"/>
        <end position="277"/>
    </location>
</feature>
<keyword evidence="5" id="KW-1185">Reference proteome</keyword>
<dbReference type="OrthoDB" id="9805416at2"/>
<dbReference type="Pfam" id="PF02826">
    <property type="entry name" value="2-Hacid_dh_C"/>
    <property type="match status" value="1"/>
</dbReference>
<dbReference type="EMBL" id="FWWY01000001">
    <property type="protein sequence ID" value="SMC05635.1"/>
    <property type="molecule type" value="Genomic_DNA"/>
</dbReference>
<dbReference type="Proteomes" id="UP000192660">
    <property type="component" value="Unassembled WGS sequence"/>
</dbReference>
<dbReference type="STRING" id="28034.BFX07_02505"/>
<gene>
    <name evidence="4" type="ORF">SAMN00768000_2362</name>
</gene>
<dbReference type="PROSITE" id="PS00671">
    <property type="entry name" value="D_2_HYDROXYACID_DH_3"/>
    <property type="match status" value="1"/>
</dbReference>
<evidence type="ECO:0000259" key="3">
    <source>
        <dbReference type="Pfam" id="PF02826"/>
    </source>
</evidence>
<dbReference type="Gene3D" id="3.40.50.720">
    <property type="entry name" value="NAD(P)-binding Rossmann-like Domain"/>
    <property type="match status" value="2"/>
</dbReference>
<reference evidence="5" key="1">
    <citation type="submission" date="2017-04" db="EMBL/GenBank/DDBJ databases">
        <authorList>
            <person name="Varghese N."/>
            <person name="Submissions S."/>
        </authorList>
    </citation>
    <scope>NUCLEOTIDE SEQUENCE [LARGE SCALE GENOMIC DNA]</scope>
    <source>
        <strain evidence="5">DSM 9293</strain>
    </source>
</reference>
<dbReference type="RefSeq" id="WP_020376178.1">
    <property type="nucleotide sequence ID" value="NZ_FWWY01000001.1"/>
</dbReference>
<evidence type="ECO:0000256" key="1">
    <source>
        <dbReference type="ARBA" id="ARBA00023002"/>
    </source>
</evidence>